<dbReference type="PANTHER" id="PTHR22916:SF3">
    <property type="entry name" value="UDP-GLCNAC:BETAGAL BETA-1,3-N-ACETYLGLUCOSAMINYLTRANSFERASE-LIKE PROTEIN 1"/>
    <property type="match status" value="1"/>
</dbReference>
<proteinExistence type="inferred from homology"/>
<dbReference type="PANTHER" id="PTHR22916">
    <property type="entry name" value="GLYCOSYLTRANSFERASE"/>
    <property type="match status" value="1"/>
</dbReference>
<gene>
    <name evidence="4" type="ORF">OIH86_00045</name>
</gene>
<dbReference type="CDD" id="cd00761">
    <property type="entry name" value="Glyco_tranf_GTA_type"/>
    <property type="match status" value="1"/>
</dbReference>
<dbReference type="InterPro" id="IPR001173">
    <property type="entry name" value="Glyco_trans_2-like"/>
</dbReference>
<comment type="similarity">
    <text evidence="1">Belongs to the glycosyltransferase 2 family.</text>
</comment>
<dbReference type="SUPFAM" id="SSF53448">
    <property type="entry name" value="Nucleotide-diphospho-sugar transferases"/>
    <property type="match status" value="1"/>
</dbReference>
<evidence type="ECO:0000313" key="4">
    <source>
        <dbReference type="EMBL" id="MCV9884083.1"/>
    </source>
</evidence>
<comment type="caution">
    <text evidence="4">The sequence shown here is derived from an EMBL/GenBank/DDBJ whole genome shotgun (WGS) entry which is preliminary data.</text>
</comment>
<dbReference type="InterPro" id="IPR029044">
    <property type="entry name" value="Nucleotide-diphossugar_trans"/>
</dbReference>
<reference evidence="4 5" key="1">
    <citation type="submission" date="2022-10" db="EMBL/GenBank/DDBJ databases">
        <title>Draft genome assembly of moderately radiation resistant bacterium Metabacillus halosaccharovorans.</title>
        <authorList>
            <person name="Pal S."/>
            <person name="Gopinathan A."/>
        </authorList>
    </citation>
    <scope>NUCLEOTIDE SEQUENCE [LARGE SCALE GENOMIC DNA]</scope>
    <source>
        <strain evidence="4 5">VITHBRA001</strain>
    </source>
</reference>
<feature type="domain" description="Glycosyltransferase 2-like" evidence="3">
    <location>
        <begin position="4"/>
        <end position="149"/>
    </location>
</feature>
<name>A0ABT3DAJ3_9BACI</name>
<accession>A0ABT3DAJ3</accession>
<dbReference type="Pfam" id="PF00535">
    <property type="entry name" value="Glycos_transf_2"/>
    <property type="match status" value="1"/>
</dbReference>
<dbReference type="Gene3D" id="3.90.550.10">
    <property type="entry name" value="Spore Coat Polysaccharide Biosynthesis Protein SpsA, Chain A"/>
    <property type="match status" value="1"/>
</dbReference>
<dbReference type="Proteomes" id="UP001526147">
    <property type="component" value="Unassembled WGS sequence"/>
</dbReference>
<feature type="region of interest" description="Disordered" evidence="2">
    <location>
        <begin position="232"/>
        <end position="251"/>
    </location>
</feature>
<evidence type="ECO:0000313" key="5">
    <source>
        <dbReference type="Proteomes" id="UP001526147"/>
    </source>
</evidence>
<keyword evidence="5" id="KW-1185">Reference proteome</keyword>
<evidence type="ECO:0000256" key="1">
    <source>
        <dbReference type="ARBA" id="ARBA00006739"/>
    </source>
</evidence>
<sequence length="251" mass="29067">MKISFLSPTYNSSEWIKTMLDSIPKEYAYEIIVCDDGSTDNTLDILEEYKKGCPQLKILINGENLGAGYSYNRCIAESTGDYIAIIDSDDMYLPPIRDVLAQVDGSYDIYFYNMLTRDGGTIIKRETDGYLWPGGFKIIRKNYIGNAKFSNIKGISPDGEFHKSLIDRNPNCKYTNIFAYWYNNPRTNSESYIIVNQLAGIGTSTIQNQGIQKRPKDMRMQRRLQQIQRKRMKRRLQHIRRQKKSKGQHRG</sequence>
<organism evidence="4 5">
    <name type="scientific">Metabacillus halosaccharovorans</name>
    <dbReference type="NCBI Taxonomy" id="930124"/>
    <lineage>
        <taxon>Bacteria</taxon>
        <taxon>Bacillati</taxon>
        <taxon>Bacillota</taxon>
        <taxon>Bacilli</taxon>
        <taxon>Bacillales</taxon>
        <taxon>Bacillaceae</taxon>
        <taxon>Metabacillus</taxon>
    </lineage>
</organism>
<protein>
    <submittedName>
        <fullName evidence="4">Glycosyltransferase</fullName>
    </submittedName>
</protein>
<dbReference type="RefSeq" id="WP_264141121.1">
    <property type="nucleotide sequence ID" value="NZ_JAOYEY010000003.1"/>
</dbReference>
<evidence type="ECO:0000256" key="2">
    <source>
        <dbReference type="SAM" id="MobiDB-lite"/>
    </source>
</evidence>
<evidence type="ECO:0000259" key="3">
    <source>
        <dbReference type="Pfam" id="PF00535"/>
    </source>
</evidence>
<dbReference type="EMBL" id="JAOYEY010000003">
    <property type="protein sequence ID" value="MCV9884083.1"/>
    <property type="molecule type" value="Genomic_DNA"/>
</dbReference>